<keyword evidence="6" id="KW-1278">Translocase</keyword>
<feature type="domain" description="Alanine dehydrogenase/pyridine nucleotide transhydrogenase N-terminal" evidence="11">
    <location>
        <begin position="4"/>
        <end position="138"/>
    </location>
</feature>
<dbReference type="SMART" id="SM01003">
    <property type="entry name" value="AlaDh_PNT_N"/>
    <property type="match status" value="1"/>
</dbReference>
<dbReference type="GO" id="GO:0016491">
    <property type="term" value="F:oxidoreductase activity"/>
    <property type="evidence" value="ECO:0007669"/>
    <property type="project" value="InterPro"/>
</dbReference>
<proteinExistence type="inferred from homology"/>
<dbReference type="AlphaFoldDB" id="A0A1M6RN30"/>
<dbReference type="PANTHER" id="PTHR10160">
    <property type="entry name" value="NAD(P) TRANSHYDROGENASE"/>
    <property type="match status" value="1"/>
</dbReference>
<dbReference type="SMART" id="SM01002">
    <property type="entry name" value="AlaDh_PNT_C"/>
    <property type="match status" value="1"/>
</dbReference>
<accession>A0A1M6RN30</accession>
<dbReference type="Proteomes" id="UP000184452">
    <property type="component" value="Unassembled WGS sequence"/>
</dbReference>
<dbReference type="InterPro" id="IPR007886">
    <property type="entry name" value="AlaDH/PNT_N"/>
</dbReference>
<dbReference type="Pfam" id="PF01262">
    <property type="entry name" value="AlaDh_PNT_C"/>
    <property type="match status" value="1"/>
</dbReference>
<dbReference type="RefSeq" id="WP_073381726.1">
    <property type="nucleotide sequence ID" value="NZ_FQZK01000018.1"/>
</dbReference>
<evidence type="ECO:0000256" key="8">
    <source>
        <dbReference type="ARBA" id="ARBA00048202"/>
    </source>
</evidence>
<reference evidence="12 13" key="1">
    <citation type="submission" date="2016-11" db="EMBL/GenBank/DDBJ databases">
        <authorList>
            <person name="Jaros S."/>
            <person name="Januszkiewicz K."/>
            <person name="Wedrychowicz H."/>
        </authorList>
    </citation>
    <scope>NUCLEOTIDE SEQUENCE [LARGE SCALE GENOMIC DNA]</scope>
    <source>
        <strain evidence="12 13">CGMCC 4.5723</strain>
    </source>
</reference>
<dbReference type="InterPro" id="IPR007698">
    <property type="entry name" value="AlaDH/PNT_NAD(H)-bd"/>
</dbReference>
<evidence type="ECO:0000256" key="4">
    <source>
        <dbReference type="ARBA" id="ARBA00022741"/>
    </source>
</evidence>
<evidence type="ECO:0000256" key="1">
    <source>
        <dbReference type="ARBA" id="ARBA00003943"/>
    </source>
</evidence>
<dbReference type="SUPFAM" id="SSF52283">
    <property type="entry name" value="Formate/glycerate dehydrogenase catalytic domain-like"/>
    <property type="match status" value="1"/>
</dbReference>
<evidence type="ECO:0000313" key="13">
    <source>
        <dbReference type="Proteomes" id="UP000184452"/>
    </source>
</evidence>
<dbReference type="GO" id="GO:0050661">
    <property type="term" value="F:NADP binding"/>
    <property type="evidence" value="ECO:0007669"/>
    <property type="project" value="TreeGrafter"/>
</dbReference>
<dbReference type="GO" id="GO:0005886">
    <property type="term" value="C:plasma membrane"/>
    <property type="evidence" value="ECO:0007669"/>
    <property type="project" value="TreeGrafter"/>
</dbReference>
<dbReference type="InterPro" id="IPR008143">
    <property type="entry name" value="Ala_DH/PNT_CS2"/>
</dbReference>
<evidence type="ECO:0000256" key="2">
    <source>
        <dbReference type="ARBA" id="ARBA00005689"/>
    </source>
</evidence>
<organism evidence="12 13">
    <name type="scientific">Nocardiopsis flavescens</name>
    <dbReference type="NCBI Taxonomy" id="758803"/>
    <lineage>
        <taxon>Bacteria</taxon>
        <taxon>Bacillati</taxon>
        <taxon>Actinomycetota</taxon>
        <taxon>Actinomycetes</taxon>
        <taxon>Streptosporangiales</taxon>
        <taxon>Nocardiopsidaceae</taxon>
        <taxon>Nocardiopsis</taxon>
    </lineage>
</organism>
<comment type="similarity">
    <text evidence="2">Belongs to the AlaDH/PNT family.</text>
</comment>
<dbReference type="Pfam" id="PF05222">
    <property type="entry name" value="AlaDh_PNT_N"/>
    <property type="match status" value="1"/>
</dbReference>
<dbReference type="SUPFAM" id="SSF51735">
    <property type="entry name" value="NAD(P)-binding Rossmann-fold domains"/>
    <property type="match status" value="1"/>
</dbReference>
<keyword evidence="4" id="KW-0547">Nucleotide-binding</keyword>
<feature type="domain" description="Alanine dehydrogenase/pyridine nucleotide transhydrogenase NAD(H)-binding" evidence="10">
    <location>
        <begin position="147"/>
        <end position="311"/>
    </location>
</feature>
<dbReference type="InterPro" id="IPR036291">
    <property type="entry name" value="NAD(P)-bd_dom_sf"/>
</dbReference>
<evidence type="ECO:0000256" key="3">
    <source>
        <dbReference type="ARBA" id="ARBA00012943"/>
    </source>
</evidence>
<dbReference type="PROSITE" id="PS00837">
    <property type="entry name" value="ALADH_PNT_2"/>
    <property type="match status" value="1"/>
</dbReference>
<keyword evidence="5" id="KW-0521">NADP</keyword>
<comment type="catalytic activity">
    <reaction evidence="8">
        <text>NAD(+) + NADPH + H(+)(in) = NADH + NADP(+) + H(+)(out)</text>
        <dbReference type="Rhea" id="RHEA:47992"/>
        <dbReference type="ChEBI" id="CHEBI:15378"/>
        <dbReference type="ChEBI" id="CHEBI:57540"/>
        <dbReference type="ChEBI" id="CHEBI:57783"/>
        <dbReference type="ChEBI" id="CHEBI:57945"/>
        <dbReference type="ChEBI" id="CHEBI:58349"/>
        <dbReference type="EC" id="7.1.1.1"/>
    </reaction>
</comment>
<evidence type="ECO:0000259" key="11">
    <source>
        <dbReference type="SMART" id="SM01003"/>
    </source>
</evidence>
<evidence type="ECO:0000256" key="6">
    <source>
        <dbReference type="ARBA" id="ARBA00022967"/>
    </source>
</evidence>
<feature type="region of interest" description="Disordered" evidence="9">
    <location>
        <begin position="1"/>
        <end position="20"/>
    </location>
</feature>
<dbReference type="Gene3D" id="3.40.50.720">
    <property type="entry name" value="NAD(P)-binding Rossmann-like Domain"/>
    <property type="match status" value="2"/>
</dbReference>
<dbReference type="EMBL" id="FQZK01000018">
    <property type="protein sequence ID" value="SHK33846.1"/>
    <property type="molecule type" value="Genomic_DNA"/>
</dbReference>
<keyword evidence="13" id="KW-1185">Reference proteome</keyword>
<evidence type="ECO:0000256" key="7">
    <source>
        <dbReference type="ARBA" id="ARBA00023027"/>
    </source>
</evidence>
<comment type="function">
    <text evidence="1">The transhydrogenation between NADH and NADP is coupled to respiration and ATP hydrolysis and functions as a proton pump across the membrane.</text>
</comment>
<keyword evidence="7" id="KW-0520">NAD</keyword>
<dbReference type="GO" id="GO:0008750">
    <property type="term" value="F:proton-translocating NAD(P)+ transhydrogenase activity"/>
    <property type="evidence" value="ECO:0007669"/>
    <property type="project" value="UniProtKB-EC"/>
</dbReference>
<dbReference type="PANTHER" id="PTHR10160:SF19">
    <property type="entry name" value="PROTON-TRANSLOCATING NAD(P)(+) TRANSHYDROGENASE"/>
    <property type="match status" value="1"/>
</dbReference>
<evidence type="ECO:0000256" key="9">
    <source>
        <dbReference type="SAM" id="MobiDB-lite"/>
    </source>
</evidence>
<dbReference type="EC" id="7.1.1.1" evidence="3"/>
<evidence type="ECO:0000313" key="12">
    <source>
        <dbReference type="EMBL" id="SHK33846.1"/>
    </source>
</evidence>
<evidence type="ECO:0000259" key="10">
    <source>
        <dbReference type="SMART" id="SM01002"/>
    </source>
</evidence>
<dbReference type="GO" id="GO:0006740">
    <property type="term" value="P:NADPH regeneration"/>
    <property type="evidence" value="ECO:0007669"/>
    <property type="project" value="TreeGrafter"/>
</dbReference>
<dbReference type="OrthoDB" id="9804592at2"/>
<sequence length="383" mass="39441">MRLSFARSDDPADGRVGATPETVSVLTRHGIRVEVETGAGERAGHSDDAYIESGAEIVPGADLFARADIAVSVVPPSPDRLAAMAEGSVLVGLLRPVHAVDTVRVLVERGVTALAMELVPRTSRFQPMDALSSQAGVAGYKAVLMAADRIDKMFPLSMTAAGTVRPAEVVVLGVGVAGLQAIATARRLGAAVKANDVRAAAAEEVRSLGADFVHIPGVTDQEGGAYARMLGEDLARAQHEALAPHVARADAVICTAQIPGRRAPRLLTEEMVEAMPPGSVVIDLAAEDGGNCALTDPGGEVGEYGGTRVVPVPQAARLLPREASALYARNVAHLAEHLAGQDGRLPLGSGEELGALLLVRDGEVVHGPTARALAGGSHAGTVR</sequence>
<gene>
    <name evidence="12" type="ORF">SAMN05421803_1189</name>
</gene>
<protein>
    <recommendedName>
        <fullName evidence="3">proton-translocating NAD(P)(+) transhydrogenase</fullName>
        <ecNumber evidence="3">7.1.1.1</ecNumber>
    </recommendedName>
</protein>
<dbReference type="STRING" id="758803.SAMN05421803_1189"/>
<name>A0A1M6RN30_9ACTN</name>
<evidence type="ECO:0000256" key="5">
    <source>
        <dbReference type="ARBA" id="ARBA00022857"/>
    </source>
</evidence>